<dbReference type="EMBL" id="HBEO01005890">
    <property type="protein sequence ID" value="CAD8472450.1"/>
    <property type="molecule type" value="Transcribed_RNA"/>
</dbReference>
<dbReference type="PANTHER" id="PTHR10177">
    <property type="entry name" value="CYCLINS"/>
    <property type="match status" value="1"/>
</dbReference>
<dbReference type="CDD" id="cd20507">
    <property type="entry name" value="CYCLIN_CCNB1-like_rpt1"/>
    <property type="match status" value="1"/>
</dbReference>
<dbReference type="Pfam" id="PF02984">
    <property type="entry name" value="Cyclin_C"/>
    <property type="match status" value="1"/>
</dbReference>
<feature type="domain" description="Cyclin C-terminal" evidence="7">
    <location>
        <begin position="283"/>
        <end position="403"/>
    </location>
</feature>
<dbReference type="Pfam" id="PF00134">
    <property type="entry name" value="Cyclin_N"/>
    <property type="match status" value="1"/>
</dbReference>
<dbReference type="PROSITE" id="PS00292">
    <property type="entry name" value="CYCLINS"/>
    <property type="match status" value="1"/>
</dbReference>
<feature type="compositionally biased region" description="Basic residues" evidence="5">
    <location>
        <begin position="1"/>
        <end position="11"/>
    </location>
</feature>
<proteinExistence type="inferred from homology"/>
<feature type="region of interest" description="Disordered" evidence="5">
    <location>
        <begin position="1"/>
        <end position="60"/>
    </location>
</feature>
<gene>
    <name evidence="8" type="ORF">HPHI1048_LOCUS4175</name>
</gene>
<keyword evidence="1" id="KW-0132">Cell division</keyword>
<dbReference type="SUPFAM" id="SSF47954">
    <property type="entry name" value="Cyclin-like"/>
    <property type="match status" value="2"/>
</dbReference>
<feature type="domain" description="Cyclin-like" evidence="6">
    <location>
        <begin position="190"/>
        <end position="274"/>
    </location>
</feature>
<feature type="compositionally biased region" description="Polar residues" evidence="5">
    <location>
        <begin position="48"/>
        <end position="60"/>
    </location>
</feature>
<evidence type="ECO:0008006" key="9">
    <source>
        <dbReference type="Google" id="ProtNLM"/>
    </source>
</evidence>
<evidence type="ECO:0000313" key="8">
    <source>
        <dbReference type="EMBL" id="CAD8472450.1"/>
    </source>
</evidence>
<reference evidence="8" key="1">
    <citation type="submission" date="2021-01" db="EMBL/GenBank/DDBJ databases">
        <authorList>
            <person name="Corre E."/>
            <person name="Pelletier E."/>
            <person name="Niang G."/>
            <person name="Scheremetjew M."/>
            <person name="Finn R."/>
            <person name="Kale V."/>
            <person name="Holt S."/>
            <person name="Cochrane G."/>
            <person name="Meng A."/>
            <person name="Brown T."/>
            <person name="Cohen L."/>
        </authorList>
    </citation>
    <scope>NUCLEOTIDE SEQUENCE</scope>
    <source>
        <strain evidence="8">CCMP325</strain>
    </source>
</reference>
<feature type="compositionally biased region" description="Polar residues" evidence="5">
    <location>
        <begin position="93"/>
        <end position="102"/>
    </location>
</feature>
<dbReference type="GO" id="GO:0044772">
    <property type="term" value="P:mitotic cell cycle phase transition"/>
    <property type="evidence" value="ECO:0007669"/>
    <property type="project" value="InterPro"/>
</dbReference>
<keyword evidence="3" id="KW-0131">Cell cycle</keyword>
<dbReference type="InterPro" id="IPR004367">
    <property type="entry name" value="Cyclin_C-dom"/>
</dbReference>
<dbReference type="PIRSF" id="PIRSF001771">
    <property type="entry name" value="Cyclin_A_B_D_E"/>
    <property type="match status" value="1"/>
</dbReference>
<dbReference type="InterPro" id="IPR006671">
    <property type="entry name" value="Cyclin_N"/>
</dbReference>
<feature type="region of interest" description="Disordered" evidence="5">
    <location>
        <begin position="75"/>
        <end position="104"/>
    </location>
</feature>
<name>A0A7S0HEJ3_9CRYP</name>
<dbReference type="SMART" id="SM00385">
    <property type="entry name" value="CYCLIN"/>
    <property type="match status" value="2"/>
</dbReference>
<dbReference type="FunFam" id="1.10.472.10:FF:000001">
    <property type="entry name" value="G2/mitotic-specific cyclin"/>
    <property type="match status" value="1"/>
</dbReference>
<dbReference type="SMART" id="SM01332">
    <property type="entry name" value="Cyclin_C"/>
    <property type="match status" value="1"/>
</dbReference>
<organism evidence="8">
    <name type="scientific">Hanusia phi</name>
    <dbReference type="NCBI Taxonomy" id="3032"/>
    <lineage>
        <taxon>Eukaryota</taxon>
        <taxon>Cryptophyceae</taxon>
        <taxon>Pyrenomonadales</taxon>
        <taxon>Geminigeraceae</taxon>
        <taxon>Hanusia</taxon>
    </lineage>
</organism>
<evidence type="ECO:0000259" key="6">
    <source>
        <dbReference type="SMART" id="SM00385"/>
    </source>
</evidence>
<feature type="compositionally biased region" description="Basic and acidic residues" evidence="5">
    <location>
        <begin position="12"/>
        <end position="29"/>
    </location>
</feature>
<feature type="domain" description="Cyclin-like" evidence="6">
    <location>
        <begin position="287"/>
        <end position="371"/>
    </location>
</feature>
<protein>
    <recommendedName>
        <fullName evidence="9">Cyclin N-terminal domain-containing protein</fullName>
    </recommendedName>
</protein>
<dbReference type="GO" id="GO:0016538">
    <property type="term" value="F:cyclin-dependent protein serine/threonine kinase regulator activity"/>
    <property type="evidence" value="ECO:0007669"/>
    <property type="project" value="InterPro"/>
</dbReference>
<comment type="similarity">
    <text evidence="4">Belongs to the cyclin family.</text>
</comment>
<evidence type="ECO:0000256" key="5">
    <source>
        <dbReference type="SAM" id="MobiDB-lite"/>
    </source>
</evidence>
<evidence type="ECO:0000256" key="4">
    <source>
        <dbReference type="RuleBase" id="RU000383"/>
    </source>
</evidence>
<dbReference type="InterPro" id="IPR036915">
    <property type="entry name" value="Cyclin-like_sf"/>
</dbReference>
<sequence length="439" mass="50716">MNRGIRNVRQKNKGEAERASCEDKVSSRELRHRARAQTKGADPLNPGSIESQQETPGSLTSEIDQIEVEATVVVQEQTKRDDMNNPTLDAENSDTSQNSQQDPMEISTDAMQEPRVAGESEEANSTIVDVELPDPFDIDSKDAGNQFAVTEYLSDIHRMLRVNEERCIIDQNYMSRQPDINARMRVILNDWLIEVHLKFKLRQETLYLCFQLIDRFLSSNTVPRQSLQLVGMTGLMLASKYEEIYPPEIRDYIYICDNAYTRDQILKMEQTMLNKLNYTLSLPTCWSWMKRFAKVAHKENDLEFFHLLSYMIELSYFQMKMLAYRPSMLVAASVCFAKKMLKEDPEWSEMLQHHTGYEVQNMIPCMNDLRGLILQAKNETQYKAVYKKFSHSKYSQVCCVPTSWNLLTNKSAGHEILYRSHPRDVVVGDLSPSLVAVYL</sequence>
<dbReference type="InterPro" id="IPR048258">
    <property type="entry name" value="Cyclins_cyclin-box"/>
</dbReference>
<evidence type="ECO:0000256" key="3">
    <source>
        <dbReference type="ARBA" id="ARBA00023306"/>
    </source>
</evidence>
<dbReference type="InterPro" id="IPR013763">
    <property type="entry name" value="Cyclin-like_dom"/>
</dbReference>
<dbReference type="InterPro" id="IPR046965">
    <property type="entry name" value="Cyclin_A/B-like"/>
</dbReference>
<accession>A0A7S0HEJ3</accession>
<keyword evidence="2 4" id="KW-0195">Cyclin</keyword>
<evidence type="ECO:0000256" key="1">
    <source>
        <dbReference type="ARBA" id="ARBA00022618"/>
    </source>
</evidence>
<evidence type="ECO:0000256" key="2">
    <source>
        <dbReference type="ARBA" id="ARBA00023127"/>
    </source>
</evidence>
<dbReference type="GO" id="GO:0051301">
    <property type="term" value="P:cell division"/>
    <property type="evidence" value="ECO:0007669"/>
    <property type="project" value="UniProtKB-KW"/>
</dbReference>
<dbReference type="InterPro" id="IPR039361">
    <property type="entry name" value="Cyclin"/>
</dbReference>
<evidence type="ECO:0000259" key="7">
    <source>
        <dbReference type="SMART" id="SM01332"/>
    </source>
</evidence>
<dbReference type="AlphaFoldDB" id="A0A7S0HEJ3"/>
<dbReference type="Gene3D" id="1.10.472.10">
    <property type="entry name" value="Cyclin-like"/>
    <property type="match status" value="2"/>
</dbReference>